<feature type="transmembrane region" description="Helical" evidence="11">
    <location>
        <begin position="467"/>
        <end position="488"/>
    </location>
</feature>
<keyword evidence="6" id="KW-0677">Repeat</keyword>
<name>A0A9X1LDB6_9PROT</name>
<reference evidence="13" key="1">
    <citation type="submission" date="2021-10" db="EMBL/GenBank/DDBJ databases">
        <title>Roseicella aerolatum sp. nov., isolated from aerosols of e-waste dismantling site.</title>
        <authorList>
            <person name="Qin T."/>
        </authorList>
    </citation>
    <scope>NUCLEOTIDE SEQUENCE</scope>
    <source>
        <strain evidence="13">GB24</strain>
    </source>
</reference>
<keyword evidence="5" id="KW-0964">Secreted</keyword>
<evidence type="ECO:0000256" key="11">
    <source>
        <dbReference type="SAM" id="Phobius"/>
    </source>
</evidence>
<evidence type="ECO:0000256" key="4">
    <source>
        <dbReference type="ARBA" id="ARBA00018392"/>
    </source>
</evidence>
<evidence type="ECO:0000256" key="5">
    <source>
        <dbReference type="ARBA" id="ARBA00022525"/>
    </source>
</evidence>
<comment type="catalytic activity">
    <reaction evidence="1">
        <text>a 1,2-diacyl-sn-glycero-3-phosphocholine + H2O = a 1,2-diacyl-sn-glycero-3-phosphate + choline + H(+)</text>
        <dbReference type="Rhea" id="RHEA:14445"/>
        <dbReference type="ChEBI" id="CHEBI:15354"/>
        <dbReference type="ChEBI" id="CHEBI:15377"/>
        <dbReference type="ChEBI" id="CHEBI:15378"/>
        <dbReference type="ChEBI" id="CHEBI:57643"/>
        <dbReference type="ChEBI" id="CHEBI:58608"/>
        <dbReference type="EC" id="3.1.4.4"/>
    </reaction>
</comment>
<accession>A0A9X1LDB6</accession>
<dbReference type="CDD" id="cd09140">
    <property type="entry name" value="PLDc_vPLD1_2_like_bac_1"/>
    <property type="match status" value="1"/>
</dbReference>
<dbReference type="RefSeq" id="WP_226612448.1">
    <property type="nucleotide sequence ID" value="NZ_JAJAQI010000046.1"/>
</dbReference>
<evidence type="ECO:0000256" key="9">
    <source>
        <dbReference type="ARBA" id="ARBA00029594"/>
    </source>
</evidence>
<evidence type="ECO:0000256" key="7">
    <source>
        <dbReference type="ARBA" id="ARBA00022801"/>
    </source>
</evidence>
<gene>
    <name evidence="13" type="ORF">LHA35_22775</name>
</gene>
<dbReference type="InterPro" id="IPR001736">
    <property type="entry name" value="PLipase_D/transphosphatidylase"/>
</dbReference>
<keyword evidence="8" id="KW-0443">Lipid metabolism</keyword>
<comment type="caution">
    <text evidence="13">The sequence shown here is derived from an EMBL/GenBank/DDBJ whole genome shotgun (WGS) entry which is preliminary data.</text>
</comment>
<dbReference type="GO" id="GO:0009395">
    <property type="term" value="P:phospholipid catabolic process"/>
    <property type="evidence" value="ECO:0007669"/>
    <property type="project" value="TreeGrafter"/>
</dbReference>
<dbReference type="AlphaFoldDB" id="A0A9X1LDB6"/>
<evidence type="ECO:0000313" key="14">
    <source>
        <dbReference type="Proteomes" id="UP001139311"/>
    </source>
</evidence>
<keyword evidence="7" id="KW-0378">Hydrolase</keyword>
<evidence type="ECO:0000259" key="12">
    <source>
        <dbReference type="PROSITE" id="PS50035"/>
    </source>
</evidence>
<proteinExistence type="predicted"/>
<dbReference type="Pfam" id="PF13091">
    <property type="entry name" value="PLDc_2"/>
    <property type="match status" value="1"/>
</dbReference>
<dbReference type="PANTHER" id="PTHR18896">
    <property type="entry name" value="PHOSPHOLIPASE D"/>
    <property type="match status" value="1"/>
</dbReference>
<feature type="compositionally biased region" description="Basic and acidic residues" evidence="10">
    <location>
        <begin position="145"/>
        <end position="155"/>
    </location>
</feature>
<feature type="region of interest" description="Disordered" evidence="10">
    <location>
        <begin position="144"/>
        <end position="165"/>
    </location>
</feature>
<dbReference type="InterPro" id="IPR015679">
    <property type="entry name" value="PLipase_D_fam"/>
</dbReference>
<organism evidence="13 14">
    <name type="scientific">Roseicella aerolata</name>
    <dbReference type="NCBI Taxonomy" id="2883479"/>
    <lineage>
        <taxon>Bacteria</taxon>
        <taxon>Pseudomonadati</taxon>
        <taxon>Pseudomonadota</taxon>
        <taxon>Alphaproteobacteria</taxon>
        <taxon>Acetobacterales</taxon>
        <taxon>Roseomonadaceae</taxon>
        <taxon>Roseicella</taxon>
    </lineage>
</organism>
<keyword evidence="11" id="KW-0472">Membrane</keyword>
<dbReference type="SUPFAM" id="SSF56024">
    <property type="entry name" value="Phospholipase D/nuclease"/>
    <property type="match status" value="2"/>
</dbReference>
<keyword evidence="14" id="KW-1185">Reference proteome</keyword>
<dbReference type="Proteomes" id="UP001139311">
    <property type="component" value="Unassembled WGS sequence"/>
</dbReference>
<protein>
    <recommendedName>
        <fullName evidence="4">Phospholipase D</fullName>
    </recommendedName>
    <alternativeName>
        <fullName evidence="9">Choline phosphatase</fullName>
    </alternativeName>
</protein>
<dbReference type="CDD" id="cd09143">
    <property type="entry name" value="PLDc_vPLD1_2_like_bac_2"/>
    <property type="match status" value="1"/>
</dbReference>
<dbReference type="InterPro" id="IPR025202">
    <property type="entry name" value="PLD-like_dom"/>
</dbReference>
<evidence type="ECO:0000256" key="2">
    <source>
        <dbReference type="ARBA" id="ARBA00003145"/>
    </source>
</evidence>
<dbReference type="PANTHER" id="PTHR18896:SF76">
    <property type="entry name" value="PHOSPHOLIPASE"/>
    <property type="match status" value="1"/>
</dbReference>
<dbReference type="EMBL" id="JAJAQI010000046">
    <property type="protein sequence ID" value="MCB4824557.1"/>
    <property type="molecule type" value="Genomic_DNA"/>
</dbReference>
<evidence type="ECO:0000256" key="8">
    <source>
        <dbReference type="ARBA" id="ARBA00023098"/>
    </source>
</evidence>
<feature type="domain" description="PLD phosphodiesterase" evidence="12">
    <location>
        <begin position="329"/>
        <end position="356"/>
    </location>
</feature>
<dbReference type="GO" id="GO:0005886">
    <property type="term" value="C:plasma membrane"/>
    <property type="evidence" value="ECO:0007669"/>
    <property type="project" value="TreeGrafter"/>
</dbReference>
<dbReference type="PROSITE" id="PS50035">
    <property type="entry name" value="PLD"/>
    <property type="match status" value="2"/>
</dbReference>
<comment type="subcellular location">
    <subcellularLocation>
        <location evidence="3">Secreted</location>
    </subcellularLocation>
</comment>
<dbReference type="Gene3D" id="3.30.870.10">
    <property type="entry name" value="Endonuclease Chain A"/>
    <property type="match status" value="2"/>
</dbReference>
<evidence type="ECO:0000256" key="3">
    <source>
        <dbReference type="ARBA" id="ARBA00004613"/>
    </source>
</evidence>
<comment type="function">
    <text evidence="2">Could be a virulence factor.</text>
</comment>
<feature type="domain" description="PLD phosphodiesterase" evidence="12">
    <location>
        <begin position="115"/>
        <end position="142"/>
    </location>
</feature>
<evidence type="ECO:0000256" key="10">
    <source>
        <dbReference type="SAM" id="MobiDB-lite"/>
    </source>
</evidence>
<dbReference type="GO" id="GO:0004630">
    <property type="term" value="F:phospholipase D activity"/>
    <property type="evidence" value="ECO:0007669"/>
    <property type="project" value="TreeGrafter"/>
</dbReference>
<keyword evidence="11" id="KW-0812">Transmembrane</keyword>
<dbReference type="SMART" id="SM00155">
    <property type="entry name" value="PLDc"/>
    <property type="match status" value="2"/>
</dbReference>
<keyword evidence="11" id="KW-1133">Transmembrane helix</keyword>
<sequence length="498" mass="55217">MARADRAAVIVDAAAYFVHLKAAVLRARHSILLIGWDFDARIELDRSGEAPTSVPNRIGRLLDHAVRRSPGLRVYVLRWDLAFLKMPFRGTTPFFLLEWLGGHRLHFHLDRHHPPSACHHQKIAVIDDAVAFCGGIDVTGGRWDTPAHRDREPRRTWPGGAPHGPWHDVTMAVDGEAARALGDLARERWFAANGWRPDPPPPCTGCWPDGLEPTFRDTDVSIARTQPAYDGLPEVREIEALYLAAIASARRSIYLESQYFAAHRVGEALERRLLEPDGPEVVVINPERAIGWLEGEVMGAARALLVRRLREADRHDRLRFCTPVTAGGRAIYVHAKVLVVDDALLRIGSSNVNNRSMGVDTECDLAIEVRSHDARAPELRAAILRVRDGLLAEHLGVSRDAFGAALRAADGSLVRALDSLAQPSGRTLVRFEPSDLSELERELGSTHALDPHRPEPMSRTFVRSLRLLPLVPPALAALGAGALAWLFWRGRTRRVAEE</sequence>
<dbReference type="GO" id="GO:0005576">
    <property type="term" value="C:extracellular region"/>
    <property type="evidence" value="ECO:0007669"/>
    <property type="project" value="UniProtKB-SubCell"/>
</dbReference>
<evidence type="ECO:0000256" key="6">
    <source>
        <dbReference type="ARBA" id="ARBA00022737"/>
    </source>
</evidence>
<evidence type="ECO:0000313" key="13">
    <source>
        <dbReference type="EMBL" id="MCB4824557.1"/>
    </source>
</evidence>
<evidence type="ECO:0000256" key="1">
    <source>
        <dbReference type="ARBA" id="ARBA00000798"/>
    </source>
</evidence>